<dbReference type="SUPFAM" id="SSF46689">
    <property type="entry name" value="Homeodomain-like"/>
    <property type="match status" value="1"/>
</dbReference>
<keyword evidence="5" id="KW-1185">Reference proteome</keyword>
<evidence type="ECO:0000313" key="5">
    <source>
        <dbReference type="Proteomes" id="UP000287101"/>
    </source>
</evidence>
<dbReference type="GO" id="GO:0003677">
    <property type="term" value="F:DNA binding"/>
    <property type="evidence" value="ECO:0007669"/>
    <property type="project" value="UniProtKB-UniRule"/>
</dbReference>
<dbReference type="InterPro" id="IPR050624">
    <property type="entry name" value="HTH-type_Tx_Regulator"/>
</dbReference>
<dbReference type="Gene3D" id="1.10.357.10">
    <property type="entry name" value="Tetracycline Repressor, domain 2"/>
    <property type="match status" value="1"/>
</dbReference>
<dbReference type="InterPro" id="IPR009057">
    <property type="entry name" value="Homeodomain-like_sf"/>
</dbReference>
<feature type="DNA-binding region" description="H-T-H motif" evidence="2">
    <location>
        <begin position="25"/>
        <end position="44"/>
    </location>
</feature>
<name>A0A430ADG6_9ENTE</name>
<keyword evidence="1 2" id="KW-0238">DNA-binding</keyword>
<dbReference type="InterPro" id="IPR001647">
    <property type="entry name" value="HTH_TetR"/>
</dbReference>
<reference evidence="4 5" key="1">
    <citation type="submission" date="2017-05" db="EMBL/GenBank/DDBJ databases">
        <title>Vagococcus spp. assemblies.</title>
        <authorList>
            <person name="Gulvik C.A."/>
        </authorList>
    </citation>
    <scope>NUCLEOTIDE SEQUENCE [LARGE SCALE GENOMIC DNA]</scope>
    <source>
        <strain evidence="4 5">CCUG 41755</strain>
    </source>
</reference>
<feature type="domain" description="HTH tetR-type" evidence="3">
    <location>
        <begin position="2"/>
        <end position="62"/>
    </location>
</feature>
<comment type="caution">
    <text evidence="4">The sequence shown here is derived from an EMBL/GenBank/DDBJ whole genome shotgun (WGS) entry which is preliminary data.</text>
</comment>
<accession>A0A430ADG6</accession>
<proteinExistence type="predicted"/>
<sequence>MGKQKKYIKRAFIDLLKEESIHKISVHSLTKKADVSRSCFYTYYSDKFELLDEIEVELINNFTHIMKDLRNKSADYFFNCIEDSHYPAYDTYFNYIEEHRDILSVLLSPTSETNFTFRFMTAIAKTRKETLQYWNISIKDDPFDTFNENLLASSYVSTFKTWLDNNCQPSANKMGHYLTSLWRPGFFYSDEQYQEAIKYNLNKKRTR</sequence>
<protein>
    <recommendedName>
        <fullName evidence="3">HTH tetR-type domain-containing protein</fullName>
    </recommendedName>
</protein>
<dbReference type="Pfam" id="PF14278">
    <property type="entry name" value="TetR_C_8"/>
    <property type="match status" value="1"/>
</dbReference>
<evidence type="ECO:0000256" key="2">
    <source>
        <dbReference type="PROSITE-ProRule" id="PRU00335"/>
    </source>
</evidence>
<dbReference type="AlphaFoldDB" id="A0A430ADG6"/>
<evidence type="ECO:0000313" key="4">
    <source>
        <dbReference type="EMBL" id="RSU05242.1"/>
    </source>
</evidence>
<dbReference type="OrthoDB" id="9810250at2"/>
<dbReference type="PANTHER" id="PTHR43479:SF7">
    <property type="entry name" value="TETR-FAMILY TRANSCRIPTIONAL REGULATOR"/>
    <property type="match status" value="1"/>
</dbReference>
<dbReference type="InterPro" id="IPR039532">
    <property type="entry name" value="TetR_C_Firmicutes"/>
</dbReference>
<dbReference type="EMBL" id="NGJY01000001">
    <property type="protein sequence ID" value="RSU05242.1"/>
    <property type="molecule type" value="Genomic_DNA"/>
</dbReference>
<gene>
    <name evidence="4" type="ORF">CBF31_04290</name>
</gene>
<dbReference type="RefSeq" id="WP_126831131.1">
    <property type="nucleotide sequence ID" value="NZ_CBCRYB010000003.1"/>
</dbReference>
<dbReference type="PANTHER" id="PTHR43479">
    <property type="entry name" value="ACREF/ENVCD OPERON REPRESSOR-RELATED"/>
    <property type="match status" value="1"/>
</dbReference>
<evidence type="ECO:0000256" key="1">
    <source>
        <dbReference type="ARBA" id="ARBA00023125"/>
    </source>
</evidence>
<dbReference type="PROSITE" id="PS50977">
    <property type="entry name" value="HTH_TETR_2"/>
    <property type="match status" value="1"/>
</dbReference>
<dbReference type="Proteomes" id="UP000287101">
    <property type="component" value="Unassembled WGS sequence"/>
</dbReference>
<organism evidence="4 5">
    <name type="scientific">Vagococcus fessus</name>
    <dbReference type="NCBI Taxonomy" id="120370"/>
    <lineage>
        <taxon>Bacteria</taxon>
        <taxon>Bacillati</taxon>
        <taxon>Bacillota</taxon>
        <taxon>Bacilli</taxon>
        <taxon>Lactobacillales</taxon>
        <taxon>Enterococcaceae</taxon>
        <taxon>Vagococcus</taxon>
    </lineage>
</organism>
<evidence type="ECO:0000259" key="3">
    <source>
        <dbReference type="PROSITE" id="PS50977"/>
    </source>
</evidence>